<evidence type="ECO:0000313" key="3">
    <source>
        <dbReference type="EMBL" id="CAK1599017.1"/>
    </source>
</evidence>
<gene>
    <name evidence="3" type="ORF">PARMNEM_LOCUS17942</name>
</gene>
<dbReference type="EMBL" id="CAVLGL010000104">
    <property type="protein sequence ID" value="CAK1599017.1"/>
    <property type="molecule type" value="Genomic_DNA"/>
</dbReference>
<dbReference type="FunFam" id="3.30.70.270:FF:000003">
    <property type="entry name" value="Transposon Ty3-G Gag-Pol polyprotein"/>
    <property type="match status" value="1"/>
</dbReference>
<accession>A0AAV1LXS0</accession>
<dbReference type="Pfam" id="PF00078">
    <property type="entry name" value="RVT_1"/>
    <property type="match status" value="1"/>
</dbReference>
<keyword evidence="4" id="KW-1185">Reference proteome</keyword>
<feature type="domain" description="Reverse transcriptase" evidence="2">
    <location>
        <begin position="1"/>
        <end position="65"/>
    </location>
</feature>
<comment type="caution">
    <text evidence="3">The sequence shown here is derived from an EMBL/GenBank/DDBJ whole genome shotgun (WGS) entry which is preliminary data.</text>
</comment>
<dbReference type="SUPFAM" id="SSF56672">
    <property type="entry name" value="DNA/RNA polymerases"/>
    <property type="match status" value="1"/>
</dbReference>
<dbReference type="Gene3D" id="3.30.70.270">
    <property type="match status" value="1"/>
</dbReference>
<dbReference type="AlphaFoldDB" id="A0AAV1LXS0"/>
<proteinExistence type="predicted"/>
<feature type="region of interest" description="Disordered" evidence="1">
    <location>
        <begin position="129"/>
        <end position="149"/>
    </location>
</feature>
<reference evidence="3 4" key="1">
    <citation type="submission" date="2023-11" db="EMBL/GenBank/DDBJ databases">
        <authorList>
            <person name="Hedman E."/>
            <person name="Englund M."/>
            <person name="Stromberg M."/>
            <person name="Nyberg Akerstrom W."/>
            <person name="Nylinder S."/>
            <person name="Jareborg N."/>
            <person name="Kallberg Y."/>
            <person name="Kronander E."/>
        </authorList>
    </citation>
    <scope>NUCLEOTIDE SEQUENCE [LARGE SCALE GENOMIC DNA]</scope>
</reference>
<dbReference type="PANTHER" id="PTHR37984">
    <property type="entry name" value="PROTEIN CBG26694"/>
    <property type="match status" value="1"/>
</dbReference>
<dbReference type="PROSITE" id="PS50878">
    <property type="entry name" value="RT_POL"/>
    <property type="match status" value="1"/>
</dbReference>
<evidence type="ECO:0000259" key="2">
    <source>
        <dbReference type="PROSITE" id="PS50878"/>
    </source>
</evidence>
<protein>
    <recommendedName>
        <fullName evidence="2">Reverse transcriptase domain-containing protein</fullName>
    </recommendedName>
</protein>
<dbReference type="PANTHER" id="PTHR37984:SF5">
    <property type="entry name" value="PROTEIN NYNRIN-LIKE"/>
    <property type="match status" value="1"/>
</dbReference>
<evidence type="ECO:0000313" key="4">
    <source>
        <dbReference type="Proteomes" id="UP001314205"/>
    </source>
</evidence>
<dbReference type="InterPro" id="IPR050951">
    <property type="entry name" value="Retrovirus_Pol_polyprotein"/>
</dbReference>
<dbReference type="InterPro" id="IPR043128">
    <property type="entry name" value="Rev_trsase/Diguanyl_cyclase"/>
</dbReference>
<dbReference type="GO" id="GO:0071897">
    <property type="term" value="P:DNA biosynthetic process"/>
    <property type="evidence" value="ECO:0007669"/>
    <property type="project" value="UniProtKB-ARBA"/>
</dbReference>
<name>A0AAV1LXS0_9NEOP</name>
<dbReference type="InterPro" id="IPR043502">
    <property type="entry name" value="DNA/RNA_pol_sf"/>
</dbReference>
<dbReference type="InterPro" id="IPR000477">
    <property type="entry name" value="RT_dom"/>
</dbReference>
<dbReference type="Proteomes" id="UP001314205">
    <property type="component" value="Unassembled WGS sequence"/>
</dbReference>
<feature type="compositionally biased region" description="Polar residues" evidence="1">
    <location>
        <begin position="131"/>
        <end position="144"/>
    </location>
</feature>
<sequence length="198" mass="22075">MESLLAGIEGIIFLLDDILITGKSKVQHEQRLMAVLQRLDDAGLSVQMNKCEFFKDEISYLGHVIDKTGVRKSPEKTLTVNGLNVIIPKLLLTDYTILCPVSEYLIHWARLYSPPRDDRRWDPDVVPEELTATTSSDGVRSGTTADVGGEGRYITESDLARTYISEFPKTPLLASAATLRRQAISPIFSTPTSEQEYT</sequence>
<organism evidence="3 4">
    <name type="scientific">Parnassius mnemosyne</name>
    <name type="common">clouded apollo</name>
    <dbReference type="NCBI Taxonomy" id="213953"/>
    <lineage>
        <taxon>Eukaryota</taxon>
        <taxon>Metazoa</taxon>
        <taxon>Ecdysozoa</taxon>
        <taxon>Arthropoda</taxon>
        <taxon>Hexapoda</taxon>
        <taxon>Insecta</taxon>
        <taxon>Pterygota</taxon>
        <taxon>Neoptera</taxon>
        <taxon>Endopterygota</taxon>
        <taxon>Lepidoptera</taxon>
        <taxon>Glossata</taxon>
        <taxon>Ditrysia</taxon>
        <taxon>Papilionoidea</taxon>
        <taxon>Papilionidae</taxon>
        <taxon>Parnassiinae</taxon>
        <taxon>Parnassini</taxon>
        <taxon>Parnassius</taxon>
        <taxon>Driopa</taxon>
    </lineage>
</organism>
<evidence type="ECO:0000256" key="1">
    <source>
        <dbReference type="SAM" id="MobiDB-lite"/>
    </source>
</evidence>